<proteinExistence type="predicted"/>
<protein>
    <recommendedName>
        <fullName evidence="5">EF-hand domain-containing protein</fullName>
    </recommendedName>
</protein>
<feature type="compositionally biased region" description="Polar residues" evidence="1">
    <location>
        <begin position="130"/>
        <end position="139"/>
    </location>
</feature>
<evidence type="ECO:0008006" key="5">
    <source>
        <dbReference type="Google" id="ProtNLM"/>
    </source>
</evidence>
<evidence type="ECO:0000313" key="4">
    <source>
        <dbReference type="Proteomes" id="UP000011087"/>
    </source>
</evidence>
<reference evidence="4" key="2">
    <citation type="submission" date="2012-11" db="EMBL/GenBank/DDBJ databases">
        <authorList>
            <person name="Kuo A."/>
            <person name="Curtis B.A."/>
            <person name="Tanifuji G."/>
            <person name="Burki F."/>
            <person name="Gruber A."/>
            <person name="Irimia M."/>
            <person name="Maruyama S."/>
            <person name="Arias M.C."/>
            <person name="Ball S.G."/>
            <person name="Gile G.H."/>
            <person name="Hirakawa Y."/>
            <person name="Hopkins J.F."/>
            <person name="Rensing S.A."/>
            <person name="Schmutz J."/>
            <person name="Symeonidi A."/>
            <person name="Elias M."/>
            <person name="Eveleigh R.J."/>
            <person name="Herman E.K."/>
            <person name="Klute M.J."/>
            <person name="Nakayama T."/>
            <person name="Obornik M."/>
            <person name="Reyes-Prieto A."/>
            <person name="Armbrust E.V."/>
            <person name="Aves S.J."/>
            <person name="Beiko R.G."/>
            <person name="Coutinho P."/>
            <person name="Dacks J.B."/>
            <person name="Durnford D.G."/>
            <person name="Fast N.M."/>
            <person name="Green B.R."/>
            <person name="Grisdale C."/>
            <person name="Hempe F."/>
            <person name="Henrissat B."/>
            <person name="Hoppner M.P."/>
            <person name="Ishida K.-I."/>
            <person name="Kim E."/>
            <person name="Koreny L."/>
            <person name="Kroth P.G."/>
            <person name="Liu Y."/>
            <person name="Malik S.-B."/>
            <person name="Maier U.G."/>
            <person name="McRose D."/>
            <person name="Mock T."/>
            <person name="Neilson J.A."/>
            <person name="Onodera N.T."/>
            <person name="Poole A.M."/>
            <person name="Pritham E.J."/>
            <person name="Richards T.A."/>
            <person name="Rocap G."/>
            <person name="Roy S.W."/>
            <person name="Sarai C."/>
            <person name="Schaack S."/>
            <person name="Shirato S."/>
            <person name="Slamovits C.H."/>
            <person name="Spencer D.F."/>
            <person name="Suzuki S."/>
            <person name="Worden A.Z."/>
            <person name="Zauner S."/>
            <person name="Barry K."/>
            <person name="Bell C."/>
            <person name="Bharti A.K."/>
            <person name="Crow J.A."/>
            <person name="Grimwood J."/>
            <person name="Kramer R."/>
            <person name="Lindquist E."/>
            <person name="Lucas S."/>
            <person name="Salamov A."/>
            <person name="McFadden G.I."/>
            <person name="Lane C.E."/>
            <person name="Keeling P.J."/>
            <person name="Gray M.W."/>
            <person name="Grigoriev I.V."/>
            <person name="Archibald J.M."/>
        </authorList>
    </citation>
    <scope>NUCLEOTIDE SEQUENCE</scope>
    <source>
        <strain evidence="4">CCMP2712</strain>
    </source>
</reference>
<accession>L1I944</accession>
<reference evidence="3" key="3">
    <citation type="submission" date="2015-06" db="UniProtKB">
        <authorList>
            <consortium name="EnsemblProtists"/>
        </authorList>
    </citation>
    <scope>IDENTIFICATION</scope>
</reference>
<sequence length="252" mass="27933">MSKKGLVHWIGSAIARGKEFISEPTREAGEHGGEDGANDRMSNLRMKFDQYDKEGKGVLAREDCMLLLRDLFLTFSDELPTQERVDLAVRSLSNSIGMSEEEEGWEVGFQDLYLQGPNSSKELQAGQGGTSQLEGSSSPAAVLPRINSSGIEPPAKNSPMALRNSQQVVTGEERQKTSSSPPPERINGRRSKGWEGGEDLTPAIRDIRDTLIDCNTFIKRWELSIDEHIERQLEILKLREVEVKGPQANDPA</sequence>
<feature type="region of interest" description="Disordered" evidence="1">
    <location>
        <begin position="21"/>
        <end position="41"/>
    </location>
</feature>
<dbReference type="KEGG" id="gtt:GUITHDRAFT_121470"/>
<feature type="compositionally biased region" description="Basic and acidic residues" evidence="1">
    <location>
        <begin position="21"/>
        <end position="38"/>
    </location>
</feature>
<evidence type="ECO:0000313" key="3">
    <source>
        <dbReference type="EnsemblProtists" id="EKX32360"/>
    </source>
</evidence>
<dbReference type="EnsemblProtists" id="EKX32360">
    <property type="protein sequence ID" value="EKX32360"/>
    <property type="gene ID" value="GUITHDRAFT_121470"/>
</dbReference>
<keyword evidence="4" id="KW-1185">Reference proteome</keyword>
<dbReference type="EMBL" id="JH993194">
    <property type="protein sequence ID" value="EKX32360.1"/>
    <property type="molecule type" value="Genomic_DNA"/>
</dbReference>
<dbReference type="Proteomes" id="UP000011087">
    <property type="component" value="Unassembled WGS sequence"/>
</dbReference>
<feature type="region of interest" description="Disordered" evidence="1">
    <location>
        <begin position="118"/>
        <end position="198"/>
    </location>
</feature>
<evidence type="ECO:0000256" key="1">
    <source>
        <dbReference type="SAM" id="MobiDB-lite"/>
    </source>
</evidence>
<gene>
    <name evidence="2" type="ORF">GUITHDRAFT_121470</name>
</gene>
<dbReference type="RefSeq" id="XP_005819340.1">
    <property type="nucleotide sequence ID" value="XM_005819283.1"/>
</dbReference>
<dbReference type="AlphaFoldDB" id="L1I944"/>
<dbReference type="PaxDb" id="55529-EKX32360"/>
<reference evidence="2 4" key="1">
    <citation type="journal article" date="2012" name="Nature">
        <title>Algal genomes reveal evolutionary mosaicism and the fate of nucleomorphs.</title>
        <authorList>
            <consortium name="DOE Joint Genome Institute"/>
            <person name="Curtis B.A."/>
            <person name="Tanifuji G."/>
            <person name="Burki F."/>
            <person name="Gruber A."/>
            <person name="Irimia M."/>
            <person name="Maruyama S."/>
            <person name="Arias M.C."/>
            <person name="Ball S.G."/>
            <person name="Gile G.H."/>
            <person name="Hirakawa Y."/>
            <person name="Hopkins J.F."/>
            <person name="Kuo A."/>
            <person name="Rensing S.A."/>
            <person name="Schmutz J."/>
            <person name="Symeonidi A."/>
            <person name="Elias M."/>
            <person name="Eveleigh R.J."/>
            <person name="Herman E.K."/>
            <person name="Klute M.J."/>
            <person name="Nakayama T."/>
            <person name="Obornik M."/>
            <person name="Reyes-Prieto A."/>
            <person name="Armbrust E.V."/>
            <person name="Aves S.J."/>
            <person name="Beiko R.G."/>
            <person name="Coutinho P."/>
            <person name="Dacks J.B."/>
            <person name="Durnford D.G."/>
            <person name="Fast N.M."/>
            <person name="Green B.R."/>
            <person name="Grisdale C.J."/>
            <person name="Hempel F."/>
            <person name="Henrissat B."/>
            <person name="Hoppner M.P."/>
            <person name="Ishida K."/>
            <person name="Kim E."/>
            <person name="Koreny L."/>
            <person name="Kroth P.G."/>
            <person name="Liu Y."/>
            <person name="Malik S.B."/>
            <person name="Maier U.G."/>
            <person name="McRose D."/>
            <person name="Mock T."/>
            <person name="Neilson J.A."/>
            <person name="Onodera N.T."/>
            <person name="Poole A.M."/>
            <person name="Pritham E.J."/>
            <person name="Richards T.A."/>
            <person name="Rocap G."/>
            <person name="Roy S.W."/>
            <person name="Sarai C."/>
            <person name="Schaack S."/>
            <person name="Shirato S."/>
            <person name="Slamovits C.H."/>
            <person name="Spencer D.F."/>
            <person name="Suzuki S."/>
            <person name="Worden A.Z."/>
            <person name="Zauner S."/>
            <person name="Barry K."/>
            <person name="Bell C."/>
            <person name="Bharti A.K."/>
            <person name="Crow J.A."/>
            <person name="Grimwood J."/>
            <person name="Kramer R."/>
            <person name="Lindquist E."/>
            <person name="Lucas S."/>
            <person name="Salamov A."/>
            <person name="McFadden G.I."/>
            <person name="Lane C.E."/>
            <person name="Keeling P.J."/>
            <person name="Gray M.W."/>
            <person name="Grigoriev I.V."/>
            <person name="Archibald J.M."/>
        </authorList>
    </citation>
    <scope>NUCLEOTIDE SEQUENCE</scope>
    <source>
        <strain evidence="2 4">CCMP2712</strain>
    </source>
</reference>
<dbReference type="HOGENOM" id="CLU_1104500_0_0_1"/>
<name>L1I944_GUITC</name>
<evidence type="ECO:0000313" key="2">
    <source>
        <dbReference type="EMBL" id="EKX32360.1"/>
    </source>
</evidence>
<organism evidence="2">
    <name type="scientific">Guillardia theta (strain CCMP2712)</name>
    <name type="common">Cryptophyte</name>
    <dbReference type="NCBI Taxonomy" id="905079"/>
    <lineage>
        <taxon>Eukaryota</taxon>
        <taxon>Cryptophyceae</taxon>
        <taxon>Pyrenomonadales</taxon>
        <taxon>Geminigeraceae</taxon>
        <taxon>Guillardia</taxon>
    </lineage>
</organism>
<dbReference type="GeneID" id="17289094"/>